<organism evidence="5 6">
    <name type="scientific">Littorina saxatilis</name>
    <dbReference type="NCBI Taxonomy" id="31220"/>
    <lineage>
        <taxon>Eukaryota</taxon>
        <taxon>Metazoa</taxon>
        <taxon>Spiralia</taxon>
        <taxon>Lophotrochozoa</taxon>
        <taxon>Mollusca</taxon>
        <taxon>Gastropoda</taxon>
        <taxon>Caenogastropoda</taxon>
        <taxon>Littorinimorpha</taxon>
        <taxon>Littorinoidea</taxon>
        <taxon>Littorinidae</taxon>
        <taxon>Littorina</taxon>
    </lineage>
</organism>
<dbReference type="Proteomes" id="UP001374579">
    <property type="component" value="Unassembled WGS sequence"/>
</dbReference>
<dbReference type="InterPro" id="IPR002110">
    <property type="entry name" value="Ankyrin_rpt"/>
</dbReference>
<evidence type="ECO:0000256" key="2">
    <source>
        <dbReference type="ARBA" id="ARBA00023043"/>
    </source>
</evidence>
<dbReference type="SMART" id="SM00248">
    <property type="entry name" value="ANK"/>
    <property type="match status" value="9"/>
</dbReference>
<dbReference type="Pfam" id="PF12796">
    <property type="entry name" value="Ank_2"/>
    <property type="match status" value="3"/>
</dbReference>
<keyword evidence="2 3" id="KW-0040">ANK repeat</keyword>
<protein>
    <recommendedName>
        <fullName evidence="4">SOCS box domain-containing protein</fullName>
    </recommendedName>
</protein>
<accession>A0AAN9GJK5</accession>
<dbReference type="PANTHER" id="PTHR24166:SF48">
    <property type="entry name" value="PROTEIN VAPYRIN"/>
    <property type="match status" value="1"/>
</dbReference>
<dbReference type="InterPro" id="IPR050889">
    <property type="entry name" value="Dendritic_Spine_Reg/Scaffold"/>
</dbReference>
<dbReference type="InterPro" id="IPR036770">
    <property type="entry name" value="Ankyrin_rpt-contain_sf"/>
</dbReference>
<feature type="repeat" description="ANK" evidence="3">
    <location>
        <begin position="266"/>
        <end position="295"/>
    </location>
</feature>
<dbReference type="AlphaFoldDB" id="A0AAN9GJK5"/>
<dbReference type="Gene3D" id="1.10.750.20">
    <property type="entry name" value="SOCS box"/>
    <property type="match status" value="1"/>
</dbReference>
<comment type="caution">
    <text evidence="5">The sequence shown here is derived from an EMBL/GenBank/DDBJ whole genome shotgun (WGS) entry which is preliminary data.</text>
</comment>
<evidence type="ECO:0000259" key="4">
    <source>
        <dbReference type="PROSITE" id="PS50225"/>
    </source>
</evidence>
<sequence>MPLLCPCLPCCSHQDSELKRLSTSVSEGSYYDTTNPTSKHRKTIPIHKHGIQWQVHEILTRQCDTNDEKLRLLKFTGEILAGAESAVSKPGDWAFLQVILTALPSEEKRKDDCRNLISALEKDGVSMSILDSALDTPLLRAMKCGNRGAVDALLYTRCDINATDRYSSTCLIYAAQHDERETVKTILQQFSKTVNLDKTDYANYTALAYAACGNNFQLCSLLLNAGARPDVNSTSPLFLAVSNNASDALIQLLISHGASVNVSNSDGLTALAAAAKTRRPNIVFLLIESGANYSANWYKNPAFNIALNMDHLEILKIFIDRGVDILCSNPKGFSVVHEACCQGSVQFLSHVISTTAVNLDARNRQRQTAAHLAAQYGHSSCLEVLFHAGTDCWSLDPRGQTALELSLFHNRSGCVMFFVDNPVFPRQRLFSTMHVLHNDYDQEALARKPAVGLFTSRMIVEWGEGQQVDTLFQMCVISIRRYLGQKPASRVTKLPLPEKVRDNIVGFR</sequence>
<evidence type="ECO:0000313" key="6">
    <source>
        <dbReference type="Proteomes" id="UP001374579"/>
    </source>
</evidence>
<reference evidence="5 6" key="1">
    <citation type="submission" date="2024-02" db="EMBL/GenBank/DDBJ databases">
        <title>Chromosome-scale genome assembly of the rough periwinkle Littorina saxatilis.</title>
        <authorList>
            <person name="De Jode A."/>
            <person name="Faria R."/>
            <person name="Formenti G."/>
            <person name="Sims Y."/>
            <person name="Smith T.P."/>
            <person name="Tracey A."/>
            <person name="Wood J.M.D."/>
            <person name="Zagrodzka Z.B."/>
            <person name="Johannesson K."/>
            <person name="Butlin R.K."/>
            <person name="Leder E.H."/>
        </authorList>
    </citation>
    <scope>NUCLEOTIDE SEQUENCE [LARGE SCALE GENOMIC DNA]</scope>
    <source>
        <strain evidence="5">Snail1</strain>
        <tissue evidence="5">Muscle</tissue>
    </source>
</reference>
<evidence type="ECO:0000256" key="3">
    <source>
        <dbReference type="PROSITE-ProRule" id="PRU00023"/>
    </source>
</evidence>
<keyword evidence="1" id="KW-0677">Repeat</keyword>
<dbReference type="Gene3D" id="1.25.40.20">
    <property type="entry name" value="Ankyrin repeat-containing domain"/>
    <property type="match status" value="2"/>
</dbReference>
<dbReference type="InterPro" id="IPR001496">
    <property type="entry name" value="SOCS_box"/>
</dbReference>
<gene>
    <name evidence="5" type="ORF">V1264_014234</name>
</gene>
<dbReference type="PANTHER" id="PTHR24166">
    <property type="entry name" value="ROLLING PEBBLES, ISOFORM B"/>
    <property type="match status" value="1"/>
</dbReference>
<feature type="domain" description="SOCS box" evidence="4">
    <location>
        <begin position="453"/>
        <end position="508"/>
    </location>
</feature>
<dbReference type="PROSITE" id="PS50225">
    <property type="entry name" value="SOCS"/>
    <property type="match status" value="1"/>
</dbReference>
<dbReference type="EMBL" id="JBAMIC010000003">
    <property type="protein sequence ID" value="KAK7110344.1"/>
    <property type="molecule type" value="Genomic_DNA"/>
</dbReference>
<keyword evidence="6" id="KW-1185">Reference proteome</keyword>
<proteinExistence type="predicted"/>
<dbReference type="PROSITE" id="PS50297">
    <property type="entry name" value="ANK_REP_REGION"/>
    <property type="match status" value="2"/>
</dbReference>
<evidence type="ECO:0000313" key="5">
    <source>
        <dbReference type="EMBL" id="KAK7110344.1"/>
    </source>
</evidence>
<dbReference type="SUPFAM" id="SSF48403">
    <property type="entry name" value="Ankyrin repeat"/>
    <property type="match status" value="1"/>
</dbReference>
<evidence type="ECO:0000256" key="1">
    <source>
        <dbReference type="ARBA" id="ARBA00022737"/>
    </source>
</evidence>
<name>A0AAN9GJK5_9CAEN</name>
<feature type="repeat" description="ANK" evidence="3">
    <location>
        <begin position="232"/>
        <end position="265"/>
    </location>
</feature>
<dbReference type="PROSITE" id="PS50088">
    <property type="entry name" value="ANK_REPEAT"/>
    <property type="match status" value="2"/>
</dbReference>